<name>A0A8J4HC64_9PROT</name>
<dbReference type="CDD" id="cd00093">
    <property type="entry name" value="HTH_XRE"/>
    <property type="match status" value="1"/>
</dbReference>
<dbReference type="PANTHER" id="PTHR46797:SF1">
    <property type="entry name" value="METHYLPHOSPHONATE SYNTHASE"/>
    <property type="match status" value="1"/>
</dbReference>
<dbReference type="SUPFAM" id="SSF47413">
    <property type="entry name" value="lambda repressor-like DNA-binding domains"/>
    <property type="match status" value="1"/>
</dbReference>
<evidence type="ECO:0000313" key="3">
    <source>
        <dbReference type="EMBL" id="HGC43697.1"/>
    </source>
</evidence>
<accession>A0A8J4HC64</accession>
<protein>
    <submittedName>
        <fullName evidence="3">Helix-turn-helix domain-containing protein</fullName>
    </submittedName>
</protein>
<feature type="domain" description="HTH cro/C1-type" evidence="2">
    <location>
        <begin position="16"/>
        <end position="70"/>
    </location>
</feature>
<evidence type="ECO:0000256" key="1">
    <source>
        <dbReference type="ARBA" id="ARBA00023125"/>
    </source>
</evidence>
<dbReference type="InterPro" id="IPR010982">
    <property type="entry name" value="Lambda_DNA-bd_dom_sf"/>
</dbReference>
<comment type="caution">
    <text evidence="3">The sequence shown here is derived from an EMBL/GenBank/DDBJ whole genome shotgun (WGS) entry which is preliminary data.</text>
</comment>
<dbReference type="GO" id="GO:0005829">
    <property type="term" value="C:cytosol"/>
    <property type="evidence" value="ECO:0007669"/>
    <property type="project" value="TreeGrafter"/>
</dbReference>
<evidence type="ECO:0000259" key="2">
    <source>
        <dbReference type="PROSITE" id="PS50943"/>
    </source>
</evidence>
<gene>
    <name evidence="3" type="ORF">ENY07_10825</name>
</gene>
<keyword evidence="1" id="KW-0238">DNA-binding</keyword>
<dbReference type="InterPro" id="IPR050807">
    <property type="entry name" value="TransReg_Diox_bact_type"/>
</dbReference>
<dbReference type="InterPro" id="IPR001387">
    <property type="entry name" value="Cro/C1-type_HTH"/>
</dbReference>
<proteinExistence type="predicted"/>
<dbReference type="PROSITE" id="PS50943">
    <property type="entry name" value="HTH_CROC1"/>
    <property type="match status" value="1"/>
</dbReference>
<dbReference type="AlphaFoldDB" id="A0A8J4HC64"/>
<dbReference type="PANTHER" id="PTHR46797">
    <property type="entry name" value="HTH-TYPE TRANSCRIPTIONAL REGULATOR"/>
    <property type="match status" value="1"/>
</dbReference>
<dbReference type="GO" id="GO:0003677">
    <property type="term" value="F:DNA binding"/>
    <property type="evidence" value="ECO:0007669"/>
    <property type="project" value="UniProtKB-KW"/>
</dbReference>
<dbReference type="Pfam" id="PF01381">
    <property type="entry name" value="HTH_3"/>
    <property type="match status" value="1"/>
</dbReference>
<dbReference type="Gene3D" id="1.10.260.40">
    <property type="entry name" value="lambda repressor-like DNA-binding domains"/>
    <property type="match status" value="1"/>
</dbReference>
<organism evidence="3">
    <name type="scientific">Acidicaldus sp</name>
    <dbReference type="NCBI Taxonomy" id="1872105"/>
    <lineage>
        <taxon>Bacteria</taxon>
        <taxon>Pseudomonadati</taxon>
        <taxon>Pseudomonadota</taxon>
        <taxon>Alphaproteobacteria</taxon>
        <taxon>Acetobacterales</taxon>
        <taxon>Acetobacteraceae</taxon>
        <taxon>Acidicaldus</taxon>
    </lineage>
</organism>
<sequence>MAAAPPAPSDSVGARIRAARVARGLTQEGLAALIGVSRSAVAQWETERAGQIRGNLGRIAEALAVSVEFLLFGADKQAPRAAISGDELALLRLYRELSPEDRAMLLTTARRLARGG</sequence>
<dbReference type="EMBL" id="DTQM01000206">
    <property type="protein sequence ID" value="HGC43697.1"/>
    <property type="molecule type" value="Genomic_DNA"/>
</dbReference>
<reference evidence="3" key="1">
    <citation type="journal article" date="2020" name="mSystems">
        <title>Genome- and Community-Level Interaction Insights into Carbon Utilization and Element Cycling Functions of Hydrothermarchaeota in Hydrothermal Sediment.</title>
        <authorList>
            <person name="Zhou Z."/>
            <person name="Liu Y."/>
            <person name="Xu W."/>
            <person name="Pan J."/>
            <person name="Luo Z.H."/>
            <person name="Li M."/>
        </authorList>
    </citation>
    <scope>NUCLEOTIDE SEQUENCE</scope>
    <source>
        <strain evidence="3">SpSt-997</strain>
    </source>
</reference>
<dbReference type="SMART" id="SM00530">
    <property type="entry name" value="HTH_XRE"/>
    <property type="match status" value="1"/>
</dbReference>
<dbReference type="GO" id="GO:0003700">
    <property type="term" value="F:DNA-binding transcription factor activity"/>
    <property type="evidence" value="ECO:0007669"/>
    <property type="project" value="TreeGrafter"/>
</dbReference>